<reference evidence="3" key="1">
    <citation type="journal article" date="2019" name="Int. J. Syst. Evol. Microbiol.">
        <title>The Global Catalogue of Microorganisms (GCM) 10K type strain sequencing project: providing services to taxonomists for standard genome sequencing and annotation.</title>
        <authorList>
            <consortium name="The Broad Institute Genomics Platform"/>
            <consortium name="The Broad Institute Genome Sequencing Center for Infectious Disease"/>
            <person name="Wu L."/>
            <person name="Ma J."/>
        </authorList>
    </citation>
    <scope>NUCLEOTIDE SEQUENCE [LARGE SCALE GENOMIC DNA]</scope>
    <source>
        <strain evidence="3">KCTC 32255</strain>
    </source>
</reference>
<dbReference type="Gene3D" id="2.30.40.10">
    <property type="entry name" value="Urease, subunit C, domain 1"/>
    <property type="match status" value="1"/>
</dbReference>
<evidence type="ECO:0000313" key="2">
    <source>
        <dbReference type="EMBL" id="MFC6870747.1"/>
    </source>
</evidence>
<dbReference type="EMBL" id="JBHSXX010000001">
    <property type="protein sequence ID" value="MFC6870747.1"/>
    <property type="molecule type" value="Genomic_DNA"/>
</dbReference>
<protein>
    <submittedName>
        <fullName evidence="2">Amidohydrolase</fullName>
        <ecNumber evidence="2">3.5.-.-</ecNumber>
    </submittedName>
</protein>
<comment type="caution">
    <text evidence="2">The sequence shown here is derived from an EMBL/GenBank/DDBJ whole genome shotgun (WGS) entry which is preliminary data.</text>
</comment>
<keyword evidence="2" id="KW-0378">Hydrolase</keyword>
<accession>A0ABW2C629</accession>
<dbReference type="GO" id="GO:0016787">
    <property type="term" value="F:hydrolase activity"/>
    <property type="evidence" value="ECO:0007669"/>
    <property type="project" value="UniProtKB-KW"/>
</dbReference>
<evidence type="ECO:0000313" key="3">
    <source>
        <dbReference type="Proteomes" id="UP001596337"/>
    </source>
</evidence>
<dbReference type="PANTHER" id="PTHR22642">
    <property type="entry name" value="IMIDAZOLONEPROPIONASE"/>
    <property type="match status" value="1"/>
</dbReference>
<dbReference type="InterPro" id="IPR032466">
    <property type="entry name" value="Metal_Hydrolase"/>
</dbReference>
<dbReference type="Gene3D" id="3.10.310.70">
    <property type="match status" value="1"/>
</dbReference>
<sequence length="535" mass="57280">MRATLYSNGRLFTGDPEWPSAEALVVRGERIDYVGDNATARARAGADALELDLAGRTVLPGFVDGHAHVVMAGEAQLKAHLTDAASLAEIQRRVAAWAEANPDAPRVLGRGWLFSAVPDGKPTRTMLDDVVPDRPVYLDANDYHSVWVNTAALTELGITRDTPDPAGGRIVRDAAGEPTGHLEETAAINIVWSFLAKVSSDADRDRALDAATHAYLSSGVTTAVDMALDEHNLAALARAERDDRLDLRVIGHWLIHPGVDHGPQIERAAELAREHRSERLRVTGVKFIVDGVIDGCTATMLKSYADGSNADPIWSLDALAPAVAAADAAGLQVALHAIGDGAVRMALDALEHAATVNGPRPRRHRIEHLEYVDPDDVPRLAELGVTASMQPVHADPAIRENWAAMLGDDRAERGFAWPEFSSSGARLAFGTDAPTAPHPPLPNMYIATTRKSALDPGSPALQPHLAISAPDALLHGTADSAWACRAEDVVGRLRAGLLADFVVLDRDPFDSSADTLLRARVLRTVVGGRTVHRDR</sequence>
<dbReference type="CDD" id="cd01300">
    <property type="entry name" value="YtcJ_like"/>
    <property type="match status" value="1"/>
</dbReference>
<dbReference type="Gene3D" id="3.20.20.140">
    <property type="entry name" value="Metal-dependent hydrolases"/>
    <property type="match status" value="1"/>
</dbReference>
<dbReference type="PANTHER" id="PTHR22642:SF20">
    <property type="entry name" value="AMIDOHYDROLASE 3 DOMAIN-CONTAINING PROTEIN"/>
    <property type="match status" value="1"/>
</dbReference>
<dbReference type="RefSeq" id="WP_345405215.1">
    <property type="nucleotide sequence ID" value="NZ_BAABLA010000119.1"/>
</dbReference>
<dbReference type="SUPFAM" id="SSF51338">
    <property type="entry name" value="Composite domain of metallo-dependent hydrolases"/>
    <property type="match status" value="1"/>
</dbReference>
<dbReference type="InterPro" id="IPR011059">
    <property type="entry name" value="Metal-dep_hydrolase_composite"/>
</dbReference>
<keyword evidence="3" id="KW-1185">Reference proteome</keyword>
<dbReference type="Proteomes" id="UP001596337">
    <property type="component" value="Unassembled WGS sequence"/>
</dbReference>
<organism evidence="2 3">
    <name type="scientific">Haloechinothrix salitolerans</name>
    <dbReference type="NCBI Taxonomy" id="926830"/>
    <lineage>
        <taxon>Bacteria</taxon>
        <taxon>Bacillati</taxon>
        <taxon>Actinomycetota</taxon>
        <taxon>Actinomycetes</taxon>
        <taxon>Pseudonocardiales</taxon>
        <taxon>Pseudonocardiaceae</taxon>
        <taxon>Haloechinothrix</taxon>
    </lineage>
</organism>
<proteinExistence type="predicted"/>
<feature type="domain" description="Amidohydrolase 3" evidence="1">
    <location>
        <begin position="51"/>
        <end position="532"/>
    </location>
</feature>
<dbReference type="SUPFAM" id="SSF51556">
    <property type="entry name" value="Metallo-dependent hydrolases"/>
    <property type="match status" value="1"/>
</dbReference>
<dbReference type="InterPro" id="IPR013108">
    <property type="entry name" value="Amidohydro_3"/>
</dbReference>
<gene>
    <name evidence="2" type="ORF">ACFQGD_26810</name>
</gene>
<dbReference type="EC" id="3.5.-.-" evidence="2"/>
<dbReference type="InterPro" id="IPR033932">
    <property type="entry name" value="YtcJ-like"/>
</dbReference>
<name>A0ABW2C629_9PSEU</name>
<evidence type="ECO:0000259" key="1">
    <source>
        <dbReference type="Pfam" id="PF07969"/>
    </source>
</evidence>
<dbReference type="Pfam" id="PF07969">
    <property type="entry name" value="Amidohydro_3"/>
    <property type="match status" value="1"/>
</dbReference>